<dbReference type="Gene3D" id="3.20.20.10">
    <property type="entry name" value="Alanine racemase"/>
    <property type="match status" value="1"/>
</dbReference>
<gene>
    <name evidence="4" type="ORF">EPA93_04420</name>
</gene>
<sequence length="386" mass="41107">MSPLTIVDPDTPFAVLDHNKLLHNIQRMQQHIERLGVTLRPHLKTAKSVDVASRLFNGATGPITVSTLAEAEAFAAAGYTDIVYAVGIAPHKLPRVLALCARGVDLTVLLDSREQAEAVAKASREAGKRIPALIEIDCDGHRGGVLADDPALIEIGRILDSASELRGVLTHAGESYFANTQQALAAAAENERIVAVTAANALRSRGLPCPVVSVGSTPTAYAAVDLTGVTEVRAGNYMFFDLFMAGVGVCDIDDLALSVVVTVIGHRPGKGWIITDGGWMATSSDRGTASQRIDQGYGMVTALDGVPYTDLIMSHANQEHGILTIRPNSSARLPVLPLGTRVRILPNHACATAAQYDQYHVIHLSPGLEDTGPATIDALWPRVNRW</sequence>
<dbReference type="AlphaFoldDB" id="A0A4V0YY79"/>
<dbReference type="CDD" id="cd06812">
    <property type="entry name" value="PLPDE_III_DSD_D-TA_like_1"/>
    <property type="match status" value="1"/>
</dbReference>
<dbReference type="OrthoDB" id="9788869at2"/>
<evidence type="ECO:0000259" key="3">
    <source>
        <dbReference type="SMART" id="SM01119"/>
    </source>
</evidence>
<dbReference type="Gene3D" id="2.40.37.20">
    <property type="entry name" value="D-serine dehydratase-like domain"/>
    <property type="match status" value="1"/>
</dbReference>
<evidence type="ECO:0000256" key="2">
    <source>
        <dbReference type="ARBA" id="ARBA00023239"/>
    </source>
</evidence>
<dbReference type="Proteomes" id="UP000290365">
    <property type="component" value="Chromosome"/>
</dbReference>
<dbReference type="RefSeq" id="WP_129885880.1">
    <property type="nucleotide sequence ID" value="NZ_CP035758.1"/>
</dbReference>
<keyword evidence="5" id="KW-1185">Reference proteome</keyword>
<reference evidence="4 5" key="1">
    <citation type="submission" date="2019-01" db="EMBL/GenBank/DDBJ databases">
        <title>Ktedonosporobacter rubrisoli SCAWS-G2.</title>
        <authorList>
            <person name="Huang Y."/>
            <person name="Yan B."/>
        </authorList>
    </citation>
    <scope>NUCLEOTIDE SEQUENCE [LARGE SCALE GENOMIC DNA]</scope>
    <source>
        <strain evidence="4 5">SCAWS-G2</strain>
    </source>
</reference>
<dbReference type="PANTHER" id="PTHR28004">
    <property type="entry name" value="ZGC:162816-RELATED"/>
    <property type="match status" value="1"/>
</dbReference>
<protein>
    <submittedName>
        <fullName evidence="4">DSD1 family PLP-dependent enzyme</fullName>
    </submittedName>
</protein>
<dbReference type="InterPro" id="IPR001608">
    <property type="entry name" value="Ala_racemase_N"/>
</dbReference>
<name>A0A4V0YY79_KTERU</name>
<dbReference type="SMART" id="SM01119">
    <property type="entry name" value="D-ser_dehydrat"/>
    <property type="match status" value="1"/>
</dbReference>
<dbReference type="GO" id="GO:0008721">
    <property type="term" value="F:D-serine ammonia-lyase activity"/>
    <property type="evidence" value="ECO:0007669"/>
    <property type="project" value="TreeGrafter"/>
</dbReference>
<dbReference type="SUPFAM" id="SSF51419">
    <property type="entry name" value="PLP-binding barrel"/>
    <property type="match status" value="1"/>
</dbReference>
<dbReference type="PANTHER" id="PTHR28004:SF2">
    <property type="entry name" value="D-SERINE DEHYDRATASE"/>
    <property type="match status" value="1"/>
</dbReference>
<evidence type="ECO:0000313" key="4">
    <source>
        <dbReference type="EMBL" id="QBD75281.1"/>
    </source>
</evidence>
<dbReference type="Pfam" id="PF14031">
    <property type="entry name" value="D-ser_dehydrat"/>
    <property type="match status" value="1"/>
</dbReference>
<dbReference type="InterPro" id="IPR051466">
    <property type="entry name" value="D-amino_acid_metab_enzyme"/>
</dbReference>
<dbReference type="KEGG" id="kbs:EPA93_04420"/>
<feature type="domain" description="D-serine dehydratase-like" evidence="3">
    <location>
        <begin position="256"/>
        <end position="363"/>
    </location>
</feature>
<evidence type="ECO:0000313" key="5">
    <source>
        <dbReference type="Proteomes" id="UP000290365"/>
    </source>
</evidence>
<dbReference type="InterPro" id="IPR042208">
    <property type="entry name" value="D-ser_dehydrat-like_sf"/>
</dbReference>
<evidence type="ECO:0000256" key="1">
    <source>
        <dbReference type="ARBA" id="ARBA00005323"/>
    </source>
</evidence>
<dbReference type="GO" id="GO:0036088">
    <property type="term" value="P:D-serine catabolic process"/>
    <property type="evidence" value="ECO:0007669"/>
    <property type="project" value="TreeGrafter"/>
</dbReference>
<keyword evidence="2" id="KW-0456">Lyase</keyword>
<dbReference type="InterPro" id="IPR026956">
    <property type="entry name" value="D-ser_dehydrat-like_dom"/>
</dbReference>
<organism evidence="4 5">
    <name type="scientific">Ktedonosporobacter rubrisoli</name>
    <dbReference type="NCBI Taxonomy" id="2509675"/>
    <lineage>
        <taxon>Bacteria</taxon>
        <taxon>Bacillati</taxon>
        <taxon>Chloroflexota</taxon>
        <taxon>Ktedonobacteria</taxon>
        <taxon>Ktedonobacterales</taxon>
        <taxon>Ktedonosporobacteraceae</taxon>
        <taxon>Ktedonosporobacter</taxon>
    </lineage>
</organism>
<comment type="similarity">
    <text evidence="1">Belongs to the DSD1 family.</text>
</comment>
<proteinExistence type="inferred from homology"/>
<dbReference type="InterPro" id="IPR029066">
    <property type="entry name" value="PLP-binding_barrel"/>
</dbReference>
<accession>A0A4V0YY79</accession>
<dbReference type="Pfam" id="PF01168">
    <property type="entry name" value="Ala_racemase_N"/>
    <property type="match status" value="1"/>
</dbReference>
<dbReference type="EMBL" id="CP035758">
    <property type="protein sequence ID" value="QBD75281.1"/>
    <property type="molecule type" value="Genomic_DNA"/>
</dbReference>